<dbReference type="STRING" id="1121400.SAMN02746065_1492"/>
<dbReference type="PANTHER" id="PTHR42756:SF1">
    <property type="entry name" value="TRANSCRIPTIONAL REPRESSOR OF EMRAB OPERON"/>
    <property type="match status" value="1"/>
</dbReference>
<evidence type="ECO:0000256" key="1">
    <source>
        <dbReference type="ARBA" id="ARBA00023015"/>
    </source>
</evidence>
<evidence type="ECO:0000259" key="4">
    <source>
        <dbReference type="PROSITE" id="PS50995"/>
    </source>
</evidence>
<dbReference type="PROSITE" id="PS50995">
    <property type="entry name" value="HTH_MARR_2"/>
    <property type="match status" value="1"/>
</dbReference>
<evidence type="ECO:0000313" key="6">
    <source>
        <dbReference type="Proteomes" id="UP000192418"/>
    </source>
</evidence>
<accession>A0A1W2EUM2</accession>
<protein>
    <submittedName>
        <fullName evidence="5">DNA-binding transcriptional regulator, MarR family</fullName>
    </submittedName>
</protein>
<keyword evidence="3" id="KW-0804">Transcription</keyword>
<feature type="domain" description="HTH marR-type" evidence="4">
    <location>
        <begin position="6"/>
        <end position="138"/>
    </location>
</feature>
<reference evidence="5 6" key="1">
    <citation type="submission" date="2017-04" db="EMBL/GenBank/DDBJ databases">
        <authorList>
            <person name="Afonso C.L."/>
            <person name="Miller P.J."/>
            <person name="Scott M.A."/>
            <person name="Spackman E."/>
            <person name="Goraichik I."/>
            <person name="Dimitrov K.M."/>
            <person name="Suarez D.L."/>
            <person name="Swayne D.E."/>
        </authorList>
    </citation>
    <scope>NUCLEOTIDE SEQUENCE [LARGE SCALE GENOMIC DNA]</scope>
    <source>
        <strain evidence="5 6">DSM 3385</strain>
    </source>
</reference>
<evidence type="ECO:0000256" key="3">
    <source>
        <dbReference type="ARBA" id="ARBA00023163"/>
    </source>
</evidence>
<dbReference type="SUPFAM" id="SSF46785">
    <property type="entry name" value="Winged helix' DNA-binding domain"/>
    <property type="match status" value="1"/>
</dbReference>
<dbReference type="PRINTS" id="PR00598">
    <property type="entry name" value="HTHMARR"/>
</dbReference>
<dbReference type="OrthoDB" id="195851at2"/>
<dbReference type="InterPro" id="IPR036390">
    <property type="entry name" value="WH_DNA-bd_sf"/>
</dbReference>
<dbReference type="EMBL" id="FWXY01000049">
    <property type="protein sequence ID" value="SMD13361.1"/>
    <property type="molecule type" value="Genomic_DNA"/>
</dbReference>
<keyword evidence="6" id="KW-1185">Reference proteome</keyword>
<evidence type="ECO:0000313" key="5">
    <source>
        <dbReference type="EMBL" id="SMD13361.1"/>
    </source>
</evidence>
<dbReference type="PANTHER" id="PTHR42756">
    <property type="entry name" value="TRANSCRIPTIONAL REGULATOR, MARR"/>
    <property type="match status" value="1"/>
</dbReference>
<keyword evidence="1" id="KW-0805">Transcription regulation</keyword>
<sequence>MDFNMDHSIGFILNRTATAVKKEFTKRLKPYDITPEQWSILNRLGEQDGVTQKKLSDRTYKDQPNTTRILDKLEKKGLIRRADNPEDRRAFIIFITDKGKDARKKITPITAQLNADASQGLNENDLNNLLTLLNKVYTNF</sequence>
<dbReference type="GO" id="GO:0003700">
    <property type="term" value="F:DNA-binding transcription factor activity"/>
    <property type="evidence" value="ECO:0007669"/>
    <property type="project" value="InterPro"/>
</dbReference>
<gene>
    <name evidence="5" type="ORF">SAMN02746065_1492</name>
</gene>
<name>A0A1W2EUM2_9BACT</name>
<dbReference type="RefSeq" id="WP_084071989.1">
    <property type="nucleotide sequence ID" value="NZ_FWXY01000049.1"/>
</dbReference>
<dbReference type="AlphaFoldDB" id="A0A1W2EUM2"/>
<dbReference type="InterPro" id="IPR036388">
    <property type="entry name" value="WH-like_DNA-bd_sf"/>
</dbReference>
<dbReference type="Pfam" id="PF01047">
    <property type="entry name" value="MarR"/>
    <property type="match status" value="1"/>
</dbReference>
<dbReference type="Proteomes" id="UP000192418">
    <property type="component" value="Unassembled WGS sequence"/>
</dbReference>
<dbReference type="SMART" id="SM00347">
    <property type="entry name" value="HTH_MARR"/>
    <property type="match status" value="1"/>
</dbReference>
<organism evidence="5 6">
    <name type="scientific">Desulfocicer vacuolatum DSM 3385</name>
    <dbReference type="NCBI Taxonomy" id="1121400"/>
    <lineage>
        <taxon>Bacteria</taxon>
        <taxon>Pseudomonadati</taxon>
        <taxon>Thermodesulfobacteriota</taxon>
        <taxon>Desulfobacteria</taxon>
        <taxon>Desulfobacterales</taxon>
        <taxon>Desulfobacteraceae</taxon>
        <taxon>Desulfocicer</taxon>
    </lineage>
</organism>
<dbReference type="GO" id="GO:0003677">
    <property type="term" value="F:DNA binding"/>
    <property type="evidence" value="ECO:0007669"/>
    <property type="project" value="UniProtKB-KW"/>
</dbReference>
<proteinExistence type="predicted"/>
<dbReference type="Gene3D" id="1.10.10.10">
    <property type="entry name" value="Winged helix-like DNA-binding domain superfamily/Winged helix DNA-binding domain"/>
    <property type="match status" value="1"/>
</dbReference>
<keyword evidence="2 5" id="KW-0238">DNA-binding</keyword>
<dbReference type="InterPro" id="IPR000835">
    <property type="entry name" value="HTH_MarR-typ"/>
</dbReference>
<evidence type="ECO:0000256" key="2">
    <source>
        <dbReference type="ARBA" id="ARBA00023125"/>
    </source>
</evidence>